<dbReference type="AlphaFoldDB" id="C1F693"/>
<dbReference type="eggNOG" id="ENOG502ZB8K">
    <property type="taxonomic scope" value="Bacteria"/>
</dbReference>
<name>C1F693_ACIC5</name>
<dbReference type="HOGENOM" id="CLU_065522_1_0_0"/>
<dbReference type="EMBL" id="CP001472">
    <property type="protein sequence ID" value="ACO33987.1"/>
    <property type="molecule type" value="Genomic_DNA"/>
</dbReference>
<evidence type="ECO:0000313" key="2">
    <source>
        <dbReference type="EMBL" id="ACO33987.1"/>
    </source>
</evidence>
<keyword evidence="3" id="KW-1185">Reference proteome</keyword>
<dbReference type="Pfam" id="PF10546">
    <property type="entry name" value="P63C"/>
    <property type="match status" value="1"/>
</dbReference>
<dbReference type="InParanoid" id="C1F693"/>
<dbReference type="Proteomes" id="UP000002207">
    <property type="component" value="Chromosome"/>
</dbReference>
<proteinExistence type="predicted"/>
<accession>C1F693</accession>
<dbReference type="InterPro" id="IPR018874">
    <property type="entry name" value="Phage_Mx8_p63_C"/>
</dbReference>
<evidence type="ECO:0000259" key="1">
    <source>
        <dbReference type="Pfam" id="PF10546"/>
    </source>
</evidence>
<dbReference type="OrthoDB" id="980305at2"/>
<dbReference type="RefSeq" id="WP_015898356.1">
    <property type="nucleotide sequence ID" value="NC_012483.1"/>
</dbReference>
<protein>
    <recommendedName>
        <fullName evidence="1">Bacteriophage Mx8 p63 C-terminal domain-containing protein</fullName>
    </recommendedName>
</protein>
<organism evidence="2 3">
    <name type="scientific">Acidobacterium capsulatum (strain ATCC 51196 / DSM 11244 / BCRC 80197 / JCM 7670 / NBRC 15755 / NCIMB 13165 / 161)</name>
    <dbReference type="NCBI Taxonomy" id="240015"/>
    <lineage>
        <taxon>Bacteria</taxon>
        <taxon>Pseudomonadati</taxon>
        <taxon>Acidobacteriota</taxon>
        <taxon>Terriglobia</taxon>
        <taxon>Terriglobales</taxon>
        <taxon>Acidobacteriaceae</taxon>
        <taxon>Acidobacterium</taxon>
    </lineage>
</organism>
<reference evidence="2 3" key="1">
    <citation type="journal article" date="2009" name="Appl. Environ. Microbiol.">
        <title>Three genomes from the phylum Acidobacteria provide insight into the lifestyles of these microorganisms in soils.</title>
        <authorList>
            <person name="Ward N.L."/>
            <person name="Challacombe J.F."/>
            <person name="Janssen P.H."/>
            <person name="Henrissat B."/>
            <person name="Coutinho P.M."/>
            <person name="Wu M."/>
            <person name="Xie G."/>
            <person name="Haft D.H."/>
            <person name="Sait M."/>
            <person name="Badger J."/>
            <person name="Barabote R.D."/>
            <person name="Bradley B."/>
            <person name="Brettin T.S."/>
            <person name="Brinkac L.M."/>
            <person name="Bruce D."/>
            <person name="Creasy T."/>
            <person name="Daugherty S.C."/>
            <person name="Davidsen T.M."/>
            <person name="DeBoy R.T."/>
            <person name="Detter J.C."/>
            <person name="Dodson R.J."/>
            <person name="Durkin A.S."/>
            <person name="Ganapathy A."/>
            <person name="Gwinn-Giglio M."/>
            <person name="Han C.S."/>
            <person name="Khouri H."/>
            <person name="Kiss H."/>
            <person name="Kothari S.P."/>
            <person name="Madupu R."/>
            <person name="Nelson K.E."/>
            <person name="Nelson W.C."/>
            <person name="Paulsen I."/>
            <person name="Penn K."/>
            <person name="Ren Q."/>
            <person name="Rosovitz M.J."/>
            <person name="Selengut J.D."/>
            <person name="Shrivastava S."/>
            <person name="Sullivan S.A."/>
            <person name="Tapia R."/>
            <person name="Thompson L.S."/>
            <person name="Watkins K.L."/>
            <person name="Yang Q."/>
            <person name="Yu C."/>
            <person name="Zafar N."/>
            <person name="Zhou L."/>
            <person name="Kuske C.R."/>
        </authorList>
    </citation>
    <scope>NUCLEOTIDE SEQUENCE [LARGE SCALE GENOMIC DNA]</scope>
    <source>
        <strain evidence="3">ATCC 51196 / DSM 11244 / BCRC 80197 / JCM 7670 / NBRC 15755 / NCIMB 13165 / 161</strain>
    </source>
</reference>
<feature type="domain" description="Bacteriophage Mx8 p63 C-terminal" evidence="1">
    <location>
        <begin position="211"/>
        <end position="303"/>
    </location>
</feature>
<dbReference type="KEGG" id="aca:ACP_3323"/>
<evidence type="ECO:0000313" key="3">
    <source>
        <dbReference type="Proteomes" id="UP000002207"/>
    </source>
</evidence>
<gene>
    <name evidence="2" type="ordered locus">ACP_3323</name>
</gene>
<sequence>MDDNEKTFSLAAAELGKRGGKKTAERGPEYYAEIQAKREKRGGGRPKNPPQATHVGELHIGDLVIPCAVLADGRRVLSQRGVGRVLGRGRGGKDWKRQAEWGGGQLPFFLMAKNLRPFISKELALAGENPIVYRIGNETIPSHGLDATDLPQVCDVWLKAREAGVLTAGQIPIAARAEILMRGLAHTGIIALVDEATGYQYSRTRDALQEVLEKFIASEFRKWVKTFPDEFYRELFRLRKWPFKEDVVRKTPLVGKLTLDLVYDRLAPGVRQRLEEVNPKNERGRRKHKLFQRLTEDVGDPSLRAHLASVITLMKVNDDWEAFIKMMNRALPRYPSMPLFDHENTMAIAGQKK</sequence>